<dbReference type="InParanoid" id="A0A6P3FNW1"/>
<dbReference type="GeneID" id="101573283"/>
<dbReference type="PANTHER" id="PTHR11736">
    <property type="entry name" value="MELANOMA-ASSOCIATED ANTIGEN MAGE ANTIGEN"/>
    <property type="match status" value="1"/>
</dbReference>
<dbReference type="GO" id="GO:0000122">
    <property type="term" value="P:negative regulation of transcription by RNA polymerase II"/>
    <property type="evidence" value="ECO:0007669"/>
    <property type="project" value="TreeGrafter"/>
</dbReference>
<dbReference type="SMART" id="SM01373">
    <property type="entry name" value="MAGE"/>
    <property type="match status" value="1"/>
</dbReference>
<organism evidence="3 4">
    <name type="scientific">Octodon degus</name>
    <name type="common">Degu</name>
    <name type="synonym">Sciurus degus</name>
    <dbReference type="NCBI Taxonomy" id="10160"/>
    <lineage>
        <taxon>Eukaryota</taxon>
        <taxon>Metazoa</taxon>
        <taxon>Chordata</taxon>
        <taxon>Craniata</taxon>
        <taxon>Vertebrata</taxon>
        <taxon>Euteleostomi</taxon>
        <taxon>Mammalia</taxon>
        <taxon>Eutheria</taxon>
        <taxon>Euarchontoglires</taxon>
        <taxon>Glires</taxon>
        <taxon>Rodentia</taxon>
        <taxon>Hystricomorpha</taxon>
        <taxon>Octodontidae</taxon>
        <taxon>Octodon</taxon>
    </lineage>
</organism>
<dbReference type="InterPro" id="IPR041899">
    <property type="entry name" value="MAGE_WH2"/>
</dbReference>
<dbReference type="RefSeq" id="XP_004643717.1">
    <property type="nucleotide sequence ID" value="XM_004643660.1"/>
</dbReference>
<feature type="compositionally biased region" description="Polar residues" evidence="1">
    <location>
        <begin position="1"/>
        <end position="13"/>
    </location>
</feature>
<dbReference type="Proteomes" id="UP000515203">
    <property type="component" value="Unplaced"/>
</dbReference>
<dbReference type="FunFam" id="1.10.10.1210:FF:000001">
    <property type="entry name" value="melanoma-associated antigen D1"/>
    <property type="match status" value="1"/>
</dbReference>
<protein>
    <submittedName>
        <fullName evidence="4">Melanoma-associated antigen 11</fullName>
    </submittedName>
</protein>
<reference evidence="4" key="1">
    <citation type="submission" date="2025-08" db="UniProtKB">
        <authorList>
            <consortium name="RefSeq"/>
        </authorList>
    </citation>
    <scope>IDENTIFICATION</scope>
</reference>
<gene>
    <name evidence="4" type="primary">LOC101573283</name>
</gene>
<feature type="region of interest" description="Disordered" evidence="1">
    <location>
        <begin position="1"/>
        <end position="20"/>
    </location>
</feature>
<dbReference type="Pfam" id="PF01454">
    <property type="entry name" value="MAGE"/>
    <property type="match status" value="1"/>
</dbReference>
<dbReference type="Gene3D" id="1.10.10.1200">
    <property type="entry name" value="MAGE homology domain, winged helix WH1 motif"/>
    <property type="match status" value="1"/>
</dbReference>
<proteinExistence type="predicted"/>
<feature type="domain" description="MAGE" evidence="2">
    <location>
        <begin position="38"/>
        <end position="237"/>
    </location>
</feature>
<dbReference type="GO" id="GO:0005634">
    <property type="term" value="C:nucleus"/>
    <property type="evidence" value="ECO:0007669"/>
    <property type="project" value="TreeGrafter"/>
</dbReference>
<evidence type="ECO:0000313" key="4">
    <source>
        <dbReference type="RefSeq" id="XP_004643717.1"/>
    </source>
</evidence>
<dbReference type="PANTHER" id="PTHR11736:SF153">
    <property type="entry name" value="MELANOMA-ASSOCIATED ANTIGEN 10"/>
    <property type="match status" value="1"/>
</dbReference>
<evidence type="ECO:0000256" key="1">
    <source>
        <dbReference type="SAM" id="MobiDB-lite"/>
    </source>
</evidence>
<keyword evidence="3" id="KW-1185">Reference proteome</keyword>
<dbReference type="InterPro" id="IPR041898">
    <property type="entry name" value="MAGE_WH1"/>
</dbReference>
<dbReference type="InterPro" id="IPR002190">
    <property type="entry name" value="MHD_dom"/>
</dbReference>
<sequence length="247" mass="28788">MAFSHQSPCNGGSSREDEKGAGSSQYALLPQILQRGFLDDKVAKLVPNLLLKYQMTELITREEMLHSVDKDHQEYFPLIFREVCECMRLGCGIQVREIDPPGQMYALIPVLGLTYSGMLGDEEIIPKIDLLIVILTVIFMNGNRASEEDMWQVLIVREMLPQWKRFIIWEPWKFITEDLVQKQYVVYQQVPNSHPARYEFLWGPRAHAETSKMRVLQHLAMVCRRDPRSYTDLYEEALREEQEAAHE</sequence>
<dbReference type="PROSITE" id="PS50838">
    <property type="entry name" value="MAGE"/>
    <property type="match status" value="1"/>
</dbReference>
<name>A0A6P3FNW1_OCTDE</name>
<evidence type="ECO:0000259" key="2">
    <source>
        <dbReference type="PROSITE" id="PS50838"/>
    </source>
</evidence>
<accession>A0A6P3FNW1</accession>
<evidence type="ECO:0000313" key="3">
    <source>
        <dbReference type="Proteomes" id="UP000515203"/>
    </source>
</evidence>
<dbReference type="AlphaFoldDB" id="A0A6P3FNW1"/>
<dbReference type="Gene3D" id="1.10.10.1210">
    <property type="entry name" value="MAGE homology domain, winged helix WH2 motif"/>
    <property type="match status" value="1"/>
</dbReference>
<dbReference type="InterPro" id="IPR037445">
    <property type="entry name" value="MAGE"/>
</dbReference>
<dbReference type="OrthoDB" id="205198at2759"/>